<name>A0A814P1M8_9BILA</name>
<dbReference type="AlphaFoldDB" id="A0A814P1M8"/>
<gene>
    <name evidence="3" type="ORF">BYL167_LOCUS32091</name>
    <name evidence="2" type="ORF">CJN711_LOCUS7044</name>
</gene>
<dbReference type="Proteomes" id="UP000663855">
    <property type="component" value="Unassembled WGS sequence"/>
</dbReference>
<reference evidence="2" key="1">
    <citation type="submission" date="2021-02" db="EMBL/GenBank/DDBJ databases">
        <authorList>
            <person name="Nowell W R."/>
        </authorList>
    </citation>
    <scope>NUCLEOTIDE SEQUENCE</scope>
</reference>
<keyword evidence="1" id="KW-1133">Transmembrane helix</keyword>
<evidence type="ECO:0000256" key="1">
    <source>
        <dbReference type="SAM" id="Phobius"/>
    </source>
</evidence>
<feature type="non-terminal residue" evidence="2">
    <location>
        <position position="1"/>
    </location>
</feature>
<feature type="transmembrane region" description="Helical" evidence="1">
    <location>
        <begin position="375"/>
        <end position="398"/>
    </location>
</feature>
<protein>
    <submittedName>
        <fullName evidence="2">Uncharacterized protein</fullName>
    </submittedName>
</protein>
<proteinExistence type="predicted"/>
<keyword evidence="1" id="KW-0472">Membrane</keyword>
<organism evidence="2 4">
    <name type="scientific">Rotaria magnacalcarata</name>
    <dbReference type="NCBI Taxonomy" id="392030"/>
    <lineage>
        <taxon>Eukaryota</taxon>
        <taxon>Metazoa</taxon>
        <taxon>Spiralia</taxon>
        <taxon>Gnathifera</taxon>
        <taxon>Rotifera</taxon>
        <taxon>Eurotatoria</taxon>
        <taxon>Bdelloidea</taxon>
        <taxon>Philodinida</taxon>
        <taxon>Philodinidae</taxon>
        <taxon>Rotaria</taxon>
    </lineage>
</organism>
<evidence type="ECO:0000313" key="2">
    <source>
        <dbReference type="EMBL" id="CAF1098758.1"/>
    </source>
</evidence>
<evidence type="ECO:0000313" key="3">
    <source>
        <dbReference type="EMBL" id="CAF4413186.1"/>
    </source>
</evidence>
<dbReference type="Proteomes" id="UP000681967">
    <property type="component" value="Unassembled WGS sequence"/>
</dbReference>
<sequence>NARGIRYRNEWKMGHQEYMFVKVHPSQNHALVFTDNRIIKFYFNSSGDPWMEISKWTFRTHAVDLTETYAILVGFQVDSYKPRLSGYVAILFHLDTLNDLGNVLISTHYQYTAQALTYNFENDMSVVINSERKMAIIGLPVVNTVVVLSINTTSSSIENWTIQVIDTKISSQDYTDFGRSVAWIDGTTVAVNILTARNQESSQSEVWVFDVDKSFTTPLFIFPNHQQKVPTEASQRFLQILSWSKNLLILTDNNQALLVPSQPAGFFSVLSANESVHVFVFNSAPCVAGTYKNTSDFGPCIVCPPQTKNKGTQPCSKCASCDLTSFCPLAAVGEISFDDYPSYSQAFSYPSKPHMNNYDDLLVHNMFTIGDSRRCILISPLFWTAIVIALCFIVWLLMTSLKICSCPQAQNHRNQAKKFLKKADIFNQGERWVGGLFTLAILLIYTFTFRFASGFLKLYPIETSNVSHISCDDTMRNVLFDSVLQLPLPLPDGSQWAIFNMLDTQPLVITIDLLNTAADCSSVTVQQNRPGVNYLRLEIISCVLQPDNITRSVNFSVSSHRTNVQINITGPFFIGGIRLCLYGQGLISGENTLQTLDMCQSFWTANEALSRFTSLNIVLVKVINLTKPLTIGDATHYHGRWAPTFAENSISDELLYEQDGYHLRYMAERTILAIALNEQPFYLQNIQEPIVRKAELAFHTLLFCTLVLELFGIGFLFFRLIVVPLTYAVLGCCYRKKRNENMEEIPSQCQKVVIVSTQEDVDTKDMNINVRTSIQK</sequence>
<feature type="transmembrane region" description="Helical" evidence="1">
    <location>
        <begin position="701"/>
        <end position="730"/>
    </location>
</feature>
<dbReference type="EMBL" id="CAJNOV010002303">
    <property type="protein sequence ID" value="CAF1098758.1"/>
    <property type="molecule type" value="Genomic_DNA"/>
</dbReference>
<evidence type="ECO:0000313" key="4">
    <source>
        <dbReference type="Proteomes" id="UP000663855"/>
    </source>
</evidence>
<keyword evidence="1" id="KW-0812">Transmembrane</keyword>
<accession>A0A814P1M8</accession>
<feature type="transmembrane region" description="Helical" evidence="1">
    <location>
        <begin position="432"/>
        <end position="452"/>
    </location>
</feature>
<comment type="caution">
    <text evidence="2">The sequence shown here is derived from an EMBL/GenBank/DDBJ whole genome shotgun (WGS) entry which is preliminary data.</text>
</comment>
<dbReference type="EMBL" id="CAJOBH010058488">
    <property type="protein sequence ID" value="CAF4413186.1"/>
    <property type="molecule type" value="Genomic_DNA"/>
</dbReference>